<feature type="compositionally biased region" description="Basic and acidic residues" evidence="1">
    <location>
        <begin position="219"/>
        <end position="246"/>
    </location>
</feature>
<feature type="compositionally biased region" description="Low complexity" evidence="1">
    <location>
        <begin position="450"/>
        <end position="463"/>
    </location>
</feature>
<feature type="compositionally biased region" description="Basic residues" evidence="1">
    <location>
        <begin position="184"/>
        <end position="194"/>
    </location>
</feature>
<feature type="region of interest" description="Disordered" evidence="1">
    <location>
        <begin position="352"/>
        <end position="637"/>
    </location>
</feature>
<dbReference type="AlphaFoldDB" id="A0A8H5M5E6"/>
<feature type="compositionally biased region" description="Polar residues" evidence="1">
    <location>
        <begin position="474"/>
        <end position="501"/>
    </location>
</feature>
<gene>
    <name evidence="2" type="ORF">D9757_007557</name>
</gene>
<accession>A0A8H5M5E6</accession>
<feature type="compositionally biased region" description="Basic residues" evidence="1">
    <location>
        <begin position="161"/>
        <end position="173"/>
    </location>
</feature>
<evidence type="ECO:0000313" key="2">
    <source>
        <dbReference type="EMBL" id="KAF5381890.1"/>
    </source>
</evidence>
<feature type="compositionally biased region" description="Polar residues" evidence="1">
    <location>
        <begin position="282"/>
        <end position="292"/>
    </location>
</feature>
<feature type="compositionally biased region" description="Polar residues" evidence="1">
    <location>
        <begin position="147"/>
        <end position="157"/>
    </location>
</feature>
<proteinExistence type="predicted"/>
<feature type="compositionally biased region" description="Basic residues" evidence="1">
    <location>
        <begin position="247"/>
        <end position="260"/>
    </location>
</feature>
<feature type="compositionally biased region" description="Pro residues" evidence="1">
    <location>
        <begin position="265"/>
        <end position="279"/>
    </location>
</feature>
<sequence length="657" mass="75054">MPPPPPPIVIFATPRAKDSYPVVQAGHEHLRNASNTIHQHRNSLASQLKNFDNRWAHLFSVAPVLNKLTKGRQRPEEFRRNAEGLHDDVKVALDEARRRRILSDTADEQDSIVPGPPPSTVFSRTMRALSSVIERVEPAASIRRASKTSSDSKTAPSGSKLKSRKNVKKKNSRHSLIQRSISPFRHRPKHRSSHSSRERHREQGREQEREREHRRRHHDHDYDYDERAGRYRSPEDAKKSDSDGRTRTKRSPPQSHRHRQDHNNPPEPPHVAPAKPVIPSPSLLQSASNQPYDQDPNLPPIYARFSTTHGENYTDDYDLLRLPVAPFTTQGQPGQPYSYSSYVQPYSSRHKTYGYREHDRSYEYDERYKDPQQEHTRAPPPPSSYRYGHSSDRYRSYNDDEAEEDKEYDYAYRNDRKNREGEKSDSRDRVRERATDKYAYHSSSRGRNYPEQTQPQSQPQSQPHTRHRSRPLATPTQGVGYTSTSTPVMPTNALLSSSNDPGLSYIPAPSSYRHRSRSRYPPSSLAASHSGGLGRNERRKGAHDRRTKNEEKGRDRNKETRRHANPSPNGNGYGPYGWGGSRYDQSQSPSTHAHATSGSRTQSRGTPKYSPPLHPPSSSTSPSKSWSPGGVITIPRSPLIMRSRFKENFSVLQSERG</sequence>
<evidence type="ECO:0000313" key="3">
    <source>
        <dbReference type="Proteomes" id="UP000518752"/>
    </source>
</evidence>
<dbReference type="OrthoDB" id="3053951at2759"/>
<feature type="compositionally biased region" description="Basic and acidic residues" evidence="1">
    <location>
        <begin position="354"/>
        <end position="377"/>
    </location>
</feature>
<feature type="compositionally biased region" description="Polar residues" evidence="1">
    <location>
        <begin position="583"/>
        <end position="605"/>
    </location>
</feature>
<organism evidence="2 3">
    <name type="scientific">Collybiopsis confluens</name>
    <dbReference type="NCBI Taxonomy" id="2823264"/>
    <lineage>
        <taxon>Eukaryota</taxon>
        <taxon>Fungi</taxon>
        <taxon>Dikarya</taxon>
        <taxon>Basidiomycota</taxon>
        <taxon>Agaricomycotina</taxon>
        <taxon>Agaricomycetes</taxon>
        <taxon>Agaricomycetidae</taxon>
        <taxon>Agaricales</taxon>
        <taxon>Marasmiineae</taxon>
        <taxon>Omphalotaceae</taxon>
        <taxon>Collybiopsis</taxon>
    </lineage>
</organism>
<feature type="compositionally biased region" description="Gly residues" evidence="1">
    <location>
        <begin position="571"/>
        <end position="580"/>
    </location>
</feature>
<protein>
    <submittedName>
        <fullName evidence="2">Uncharacterized protein</fullName>
    </submittedName>
</protein>
<reference evidence="2 3" key="1">
    <citation type="journal article" date="2020" name="ISME J.">
        <title>Uncovering the hidden diversity of litter-decomposition mechanisms in mushroom-forming fungi.</title>
        <authorList>
            <person name="Floudas D."/>
            <person name="Bentzer J."/>
            <person name="Ahren D."/>
            <person name="Johansson T."/>
            <person name="Persson P."/>
            <person name="Tunlid A."/>
        </authorList>
    </citation>
    <scope>NUCLEOTIDE SEQUENCE [LARGE SCALE GENOMIC DNA]</scope>
    <source>
        <strain evidence="2 3">CBS 406.79</strain>
    </source>
</reference>
<feature type="compositionally biased region" description="Basic and acidic residues" evidence="1">
    <location>
        <begin position="389"/>
        <end position="398"/>
    </location>
</feature>
<comment type="caution">
    <text evidence="2">The sequence shown here is derived from an EMBL/GenBank/DDBJ whole genome shotgun (WGS) entry which is preliminary data.</text>
</comment>
<feature type="region of interest" description="Disordered" evidence="1">
    <location>
        <begin position="140"/>
        <end position="304"/>
    </location>
</feature>
<feature type="compositionally biased region" description="Low complexity" evidence="1">
    <location>
        <begin position="616"/>
        <end position="628"/>
    </location>
</feature>
<name>A0A8H5M5E6_9AGAR</name>
<feature type="compositionally biased region" description="Basic residues" evidence="1">
    <location>
        <begin position="537"/>
        <end position="546"/>
    </location>
</feature>
<feature type="compositionally biased region" description="Basic and acidic residues" evidence="1">
    <location>
        <begin position="547"/>
        <end position="558"/>
    </location>
</feature>
<feature type="compositionally biased region" description="Basic and acidic residues" evidence="1">
    <location>
        <begin position="195"/>
        <end position="211"/>
    </location>
</feature>
<keyword evidence="3" id="KW-1185">Reference proteome</keyword>
<feature type="compositionally biased region" description="Basic and acidic residues" evidence="1">
    <location>
        <begin position="408"/>
        <end position="439"/>
    </location>
</feature>
<dbReference type="Proteomes" id="UP000518752">
    <property type="component" value="Unassembled WGS sequence"/>
</dbReference>
<feature type="compositionally biased region" description="Low complexity" evidence="1">
    <location>
        <begin position="519"/>
        <end position="530"/>
    </location>
</feature>
<dbReference type="EMBL" id="JAACJN010000055">
    <property type="protein sequence ID" value="KAF5381890.1"/>
    <property type="molecule type" value="Genomic_DNA"/>
</dbReference>
<evidence type="ECO:0000256" key="1">
    <source>
        <dbReference type="SAM" id="MobiDB-lite"/>
    </source>
</evidence>